<protein>
    <submittedName>
        <fullName evidence="1">Uncharacterized protein</fullName>
    </submittedName>
</protein>
<sequence length="86" mass="9835">MGDKSMTESIPPFYSHRYLLAEPCAAGNPVLSIYQSDIIVYSVDLRDYLLTEFGDLIGTPTPYGSQLTQEKFARYQQIPFWGDFLF</sequence>
<organism evidence="1 2">
    <name type="scientific">Ktedonobacter robiniae</name>
    <dbReference type="NCBI Taxonomy" id="2778365"/>
    <lineage>
        <taxon>Bacteria</taxon>
        <taxon>Bacillati</taxon>
        <taxon>Chloroflexota</taxon>
        <taxon>Ktedonobacteria</taxon>
        <taxon>Ktedonobacterales</taxon>
        <taxon>Ktedonobacteraceae</taxon>
        <taxon>Ktedonobacter</taxon>
    </lineage>
</organism>
<evidence type="ECO:0000313" key="2">
    <source>
        <dbReference type="Proteomes" id="UP000654345"/>
    </source>
</evidence>
<evidence type="ECO:0000313" key="1">
    <source>
        <dbReference type="EMBL" id="GHO60945.1"/>
    </source>
</evidence>
<accession>A0ABQ3V7W4</accession>
<keyword evidence="2" id="KW-1185">Reference proteome</keyword>
<dbReference type="Proteomes" id="UP000654345">
    <property type="component" value="Unassembled WGS sequence"/>
</dbReference>
<comment type="caution">
    <text evidence="1">The sequence shown here is derived from an EMBL/GenBank/DDBJ whole genome shotgun (WGS) entry which is preliminary data.</text>
</comment>
<dbReference type="EMBL" id="BNJG01000008">
    <property type="protein sequence ID" value="GHO60945.1"/>
    <property type="molecule type" value="Genomic_DNA"/>
</dbReference>
<gene>
    <name evidence="1" type="ORF">KSB_94200</name>
</gene>
<name>A0ABQ3V7W4_9CHLR</name>
<proteinExistence type="predicted"/>
<reference evidence="1 2" key="1">
    <citation type="journal article" date="2021" name="Int. J. Syst. Evol. Microbiol.">
        <title>Reticulibacter mediterranei gen. nov., sp. nov., within the new family Reticulibacteraceae fam. nov., and Ktedonospora formicarum gen. nov., sp. nov., Ktedonobacter robiniae sp. nov., Dictyobacter formicarum sp. nov. and Dictyobacter arantiisoli sp. nov., belonging to the class Ktedonobacteria.</title>
        <authorList>
            <person name="Yabe S."/>
            <person name="Zheng Y."/>
            <person name="Wang C.M."/>
            <person name="Sakai Y."/>
            <person name="Abe K."/>
            <person name="Yokota A."/>
            <person name="Donadio S."/>
            <person name="Cavaletti L."/>
            <person name="Monciardini P."/>
        </authorList>
    </citation>
    <scope>NUCLEOTIDE SEQUENCE [LARGE SCALE GENOMIC DNA]</scope>
    <source>
        <strain evidence="1 2">SOSP1-30</strain>
    </source>
</reference>